<sequence>MVPPGGSITRISGRLSWAILRKRACSAQRTSGILPSTSSTALKLAWRCRCKVTEMPPTAISQRSASRSGNSCGQLVRTKLIRASRLLASDCASAISLPSNVPSARRSEYGR</sequence>
<evidence type="ECO:0000313" key="2">
    <source>
        <dbReference type="Proteomes" id="UP000077659"/>
    </source>
</evidence>
<protein>
    <submittedName>
        <fullName evidence="1">Uncharacterized protein</fullName>
    </submittedName>
</protein>
<dbReference type="AlphaFoldDB" id="A0A1A9MBW0"/>
<comment type="caution">
    <text evidence="1">The sequence shown here is derived from an EMBL/GenBank/DDBJ whole genome shotgun (WGS) entry which is preliminary data.</text>
</comment>
<dbReference type="Proteomes" id="UP000077659">
    <property type="component" value="Unassembled WGS sequence"/>
</dbReference>
<gene>
    <name evidence="1" type="ORF">A7D17_19060</name>
</gene>
<dbReference type="EMBL" id="LXNG01000020">
    <property type="protein sequence ID" value="OAG67127.1"/>
    <property type="molecule type" value="Genomic_DNA"/>
</dbReference>
<accession>A0A1A9MBW0</accession>
<reference evidence="1 2" key="1">
    <citation type="submission" date="2016-05" db="EMBL/GenBank/DDBJ databases">
        <title>Pathogenic, phenotypic and molecular characterisation of Xanthomonas nasturtii sp. nov. and Xanthomonas floridensis sp. nov., new species of Xanthomonas associated with watercress production in Florida.</title>
        <authorList>
            <person name="Vicente J.G."/>
            <person name="Rothwell S."/>
            <person name="Holub E.B."/>
            <person name="Studholme D.J."/>
        </authorList>
    </citation>
    <scope>NUCLEOTIDE SEQUENCE [LARGE SCALE GENOMIC DNA]</scope>
    <source>
        <strain evidence="1 2">WHRI 8848</strain>
    </source>
</reference>
<proteinExistence type="predicted"/>
<organism evidence="1 2">
    <name type="scientific">Xanthomonas floridensis</name>
    <dbReference type="NCBI Taxonomy" id="1843580"/>
    <lineage>
        <taxon>Bacteria</taxon>
        <taxon>Pseudomonadati</taxon>
        <taxon>Pseudomonadota</taxon>
        <taxon>Gammaproteobacteria</taxon>
        <taxon>Lysobacterales</taxon>
        <taxon>Lysobacteraceae</taxon>
        <taxon>Xanthomonas</taxon>
    </lineage>
</organism>
<evidence type="ECO:0000313" key="1">
    <source>
        <dbReference type="EMBL" id="OAG67127.1"/>
    </source>
</evidence>
<name>A0A1A9MBW0_9XANT</name>